<evidence type="ECO:0000256" key="1">
    <source>
        <dbReference type="SAM" id="MobiDB-lite"/>
    </source>
</evidence>
<evidence type="ECO:0000313" key="3">
    <source>
        <dbReference type="Proteomes" id="UP001367508"/>
    </source>
</evidence>
<sequence>MARSALQPSLKNGGLTLAKGTIAPELGRFEGDNPQLDPPQRSCLQRSKRRGSILRSSNRRPISGLPPADGIKRRTSKKFFQNPSSLSSPPFLKPLGLIYIPILTDSGSQYDGTNEAYNRGSNKNWSNHNPSNESNWSNGYTIENPNEEDELHAKSNGDLLSCQLGLNIVALAPPRANKVGGWRESEGVKALQN</sequence>
<keyword evidence="3" id="KW-1185">Reference proteome</keyword>
<protein>
    <submittedName>
        <fullName evidence="2">Uncharacterized protein</fullName>
    </submittedName>
</protein>
<dbReference type="AlphaFoldDB" id="A0AAN9LYM1"/>
<dbReference type="EMBL" id="JAYMYQ010000003">
    <property type="protein sequence ID" value="KAK7344536.1"/>
    <property type="molecule type" value="Genomic_DNA"/>
</dbReference>
<dbReference type="Proteomes" id="UP001367508">
    <property type="component" value="Unassembled WGS sequence"/>
</dbReference>
<accession>A0AAN9LYM1</accession>
<comment type="caution">
    <text evidence="2">The sequence shown here is derived from an EMBL/GenBank/DDBJ whole genome shotgun (WGS) entry which is preliminary data.</text>
</comment>
<reference evidence="2 3" key="1">
    <citation type="submission" date="2024-01" db="EMBL/GenBank/DDBJ databases">
        <title>The genomes of 5 underutilized Papilionoideae crops provide insights into root nodulation and disease resistanc.</title>
        <authorList>
            <person name="Jiang F."/>
        </authorList>
    </citation>
    <scope>NUCLEOTIDE SEQUENCE [LARGE SCALE GENOMIC DNA]</scope>
    <source>
        <strain evidence="2">LVBAO_FW01</strain>
        <tissue evidence="2">Leaves</tissue>
    </source>
</reference>
<name>A0AAN9LYM1_CANGL</name>
<feature type="region of interest" description="Disordered" evidence="1">
    <location>
        <begin position="25"/>
        <end position="86"/>
    </location>
</feature>
<organism evidence="2 3">
    <name type="scientific">Canavalia gladiata</name>
    <name type="common">Sword bean</name>
    <name type="synonym">Dolichos gladiatus</name>
    <dbReference type="NCBI Taxonomy" id="3824"/>
    <lineage>
        <taxon>Eukaryota</taxon>
        <taxon>Viridiplantae</taxon>
        <taxon>Streptophyta</taxon>
        <taxon>Embryophyta</taxon>
        <taxon>Tracheophyta</taxon>
        <taxon>Spermatophyta</taxon>
        <taxon>Magnoliopsida</taxon>
        <taxon>eudicotyledons</taxon>
        <taxon>Gunneridae</taxon>
        <taxon>Pentapetalae</taxon>
        <taxon>rosids</taxon>
        <taxon>fabids</taxon>
        <taxon>Fabales</taxon>
        <taxon>Fabaceae</taxon>
        <taxon>Papilionoideae</taxon>
        <taxon>50 kb inversion clade</taxon>
        <taxon>NPAAA clade</taxon>
        <taxon>indigoferoid/millettioid clade</taxon>
        <taxon>Phaseoleae</taxon>
        <taxon>Canavalia</taxon>
    </lineage>
</organism>
<feature type="region of interest" description="Disordered" evidence="1">
    <location>
        <begin position="120"/>
        <end position="144"/>
    </location>
</feature>
<evidence type="ECO:0000313" key="2">
    <source>
        <dbReference type="EMBL" id="KAK7344536.1"/>
    </source>
</evidence>
<proteinExistence type="predicted"/>
<gene>
    <name evidence="2" type="ORF">VNO77_14246</name>
</gene>